<reference evidence="3 4" key="2">
    <citation type="submission" date="2019-08" db="EMBL/GenBank/DDBJ databases">
        <authorList>
            <person name="Henke P."/>
        </authorList>
    </citation>
    <scope>NUCLEOTIDE SEQUENCE [LARGE SCALE GENOMIC DNA]</scope>
    <source>
        <strain evidence="3">Phe10_nw2017</strain>
    </source>
</reference>
<name>A0A5C6M5A0_9PLAN</name>
<feature type="non-terminal residue" evidence="3">
    <location>
        <position position="472"/>
    </location>
</feature>
<organism evidence="3 4">
    <name type="scientific">Planctomyces bekefii</name>
    <dbReference type="NCBI Taxonomy" id="1653850"/>
    <lineage>
        <taxon>Bacteria</taxon>
        <taxon>Pseudomonadati</taxon>
        <taxon>Planctomycetota</taxon>
        <taxon>Planctomycetia</taxon>
        <taxon>Planctomycetales</taxon>
        <taxon>Planctomycetaceae</taxon>
        <taxon>Planctomyces</taxon>
    </lineage>
</organism>
<reference evidence="3 4" key="1">
    <citation type="submission" date="2019-08" db="EMBL/GenBank/DDBJ databases">
        <title>100 year-old enigma solved: identification of Planctomyces bekefii, the type genus and species of the phylum Planctomycetes.</title>
        <authorList>
            <person name="Svetlana D.N."/>
            <person name="Overmann J."/>
        </authorList>
    </citation>
    <scope>NUCLEOTIDE SEQUENCE [LARGE SCALE GENOMIC DNA]</scope>
    <source>
        <strain evidence="3">Phe10_nw2017</strain>
    </source>
</reference>
<evidence type="ECO:0000313" key="4">
    <source>
        <dbReference type="Proteomes" id="UP000321083"/>
    </source>
</evidence>
<keyword evidence="2" id="KW-1133">Transmembrane helix</keyword>
<feature type="transmembrane region" description="Helical" evidence="2">
    <location>
        <begin position="137"/>
        <end position="156"/>
    </location>
</feature>
<feature type="transmembrane region" description="Helical" evidence="2">
    <location>
        <begin position="46"/>
        <end position="65"/>
    </location>
</feature>
<accession>A0A5C6M5A0</accession>
<dbReference type="InterPro" id="IPR011990">
    <property type="entry name" value="TPR-like_helical_dom_sf"/>
</dbReference>
<keyword evidence="2" id="KW-0812">Transmembrane</keyword>
<feature type="repeat" description="TPR" evidence="1">
    <location>
        <begin position="274"/>
        <end position="307"/>
    </location>
</feature>
<protein>
    <submittedName>
        <fullName evidence="3">Uncharacterized protein</fullName>
    </submittedName>
</protein>
<evidence type="ECO:0000256" key="2">
    <source>
        <dbReference type="SAM" id="Phobius"/>
    </source>
</evidence>
<evidence type="ECO:0000256" key="1">
    <source>
        <dbReference type="PROSITE-ProRule" id="PRU00339"/>
    </source>
</evidence>
<keyword evidence="4" id="KW-1185">Reference proteome</keyword>
<evidence type="ECO:0000313" key="3">
    <source>
        <dbReference type="EMBL" id="TWW08354.1"/>
    </source>
</evidence>
<keyword evidence="2" id="KW-0472">Membrane</keyword>
<dbReference type="EMBL" id="SRHE01000709">
    <property type="protein sequence ID" value="TWW08354.1"/>
    <property type="molecule type" value="Genomic_DNA"/>
</dbReference>
<dbReference type="InterPro" id="IPR019734">
    <property type="entry name" value="TPR_rpt"/>
</dbReference>
<keyword evidence="1" id="KW-0802">TPR repeat</keyword>
<sequence length="472" mass="51999">MLLVVCACAIACVGLLTGGLWAVRQLSAGAESISVLYVQGMLLVPQLLLVLSADSLVLFLTSPMLRPELLEVRRESGLFEREIPNPLEVFWNRFVAAEPRSFLQRVQFRLPDGAPLPWARLVRFAVETWLSTRIYRFLLFAAPAVLLWCGGVFLAVRIPRERAALVKLADSQLAVALSDGSLVLAEQSFRVLAGYGEGSPLVRFRFAQALWLAGERERAWGEMLQLADAGESGLAAAQLWLVERSLEPEPFRVLSAVDQLQRLESALRTETGDAEIYRRLAELQLRSGESLLAERHLQRAAELNPVYVNSLFRLRGRLGRLRLPDDLWSGRVQQLQAQVESASAGTAESLQLAELFVLGRQTKQAEQVLRAALKRSPAEDLQRSLSELLAGRVRAQLDGVDFDGRAAVRAAEEAIELWPVGAVAVRVAARLQLSGLSLKEATREKLSAAWLADTAAVGGQESAEDLQMLRVI</sequence>
<gene>
    <name evidence="3" type="ORF">E3A20_25170</name>
</gene>
<comment type="caution">
    <text evidence="3">The sequence shown here is derived from an EMBL/GenBank/DDBJ whole genome shotgun (WGS) entry which is preliminary data.</text>
</comment>
<proteinExistence type="predicted"/>
<dbReference type="AlphaFoldDB" id="A0A5C6M5A0"/>
<dbReference type="Proteomes" id="UP000321083">
    <property type="component" value="Unassembled WGS sequence"/>
</dbReference>
<dbReference type="PROSITE" id="PS50005">
    <property type="entry name" value="TPR"/>
    <property type="match status" value="1"/>
</dbReference>
<dbReference type="Gene3D" id="1.25.40.10">
    <property type="entry name" value="Tetratricopeptide repeat domain"/>
    <property type="match status" value="1"/>
</dbReference>